<dbReference type="AlphaFoldDB" id="A0A381PRY6"/>
<evidence type="ECO:0000259" key="3">
    <source>
        <dbReference type="Pfam" id="PF11412"/>
    </source>
</evidence>
<organism evidence="4">
    <name type="scientific">marine metagenome</name>
    <dbReference type="NCBI Taxonomy" id="408172"/>
    <lineage>
        <taxon>unclassified sequences</taxon>
        <taxon>metagenomes</taxon>
        <taxon>ecological metagenomes</taxon>
    </lineage>
</organism>
<feature type="domain" description="Thiol:disulfide interchange protein DsbD N-terminal" evidence="3">
    <location>
        <begin position="136"/>
        <end position="249"/>
    </location>
</feature>
<name>A0A381PRY6_9ZZZZ</name>
<sequence length="262" mass="29102">MRCQLYPALSTGVRLGAGKRLIRRQDLPGVPRRLNASALARERDESHPQSREEYAVTARRRPPRWSGCMHCRLACHEIRAVNRNTFPATFMSMPKTRTFVVHLGFLVAGLGLSGVSTSAQFRQPTAELTPTVEQQKTQPGQTVTLLLGVELPENIHVQSDKPRDPFVIPTLLTFTLPNGVTVEEITYPESTDFLLAGQEEPLAVFEHEFTIAVRLALDADVSPGEIVVPGSLLYQACDDRVCFAPATAAVEWHMHVEPAERR</sequence>
<keyword evidence="2" id="KW-0472">Membrane</keyword>
<gene>
    <name evidence="4" type="ORF">METZ01_LOCUS22092</name>
</gene>
<dbReference type="EMBL" id="UINC01001056">
    <property type="protein sequence ID" value="SUZ69238.1"/>
    <property type="molecule type" value="Genomic_DNA"/>
</dbReference>
<feature type="compositionally biased region" description="Basic and acidic residues" evidence="1">
    <location>
        <begin position="40"/>
        <end position="54"/>
    </location>
</feature>
<proteinExistence type="predicted"/>
<evidence type="ECO:0000256" key="1">
    <source>
        <dbReference type="SAM" id="MobiDB-lite"/>
    </source>
</evidence>
<evidence type="ECO:0000256" key="2">
    <source>
        <dbReference type="SAM" id="Phobius"/>
    </source>
</evidence>
<accession>A0A381PRY6</accession>
<dbReference type="InterPro" id="IPR028250">
    <property type="entry name" value="DsbDN"/>
</dbReference>
<keyword evidence="2" id="KW-0812">Transmembrane</keyword>
<reference evidence="4" key="1">
    <citation type="submission" date="2018-05" db="EMBL/GenBank/DDBJ databases">
        <authorList>
            <person name="Lanie J.A."/>
            <person name="Ng W.-L."/>
            <person name="Kazmierczak K.M."/>
            <person name="Andrzejewski T.M."/>
            <person name="Davidsen T.M."/>
            <person name="Wayne K.J."/>
            <person name="Tettelin H."/>
            <person name="Glass J.I."/>
            <person name="Rusch D."/>
            <person name="Podicherti R."/>
            <person name="Tsui H.-C.T."/>
            <person name="Winkler M.E."/>
        </authorList>
    </citation>
    <scope>NUCLEOTIDE SEQUENCE</scope>
</reference>
<feature type="transmembrane region" description="Helical" evidence="2">
    <location>
        <begin position="99"/>
        <end position="121"/>
    </location>
</feature>
<evidence type="ECO:0000313" key="4">
    <source>
        <dbReference type="EMBL" id="SUZ69238.1"/>
    </source>
</evidence>
<protein>
    <recommendedName>
        <fullName evidence="3">Thiol:disulfide interchange protein DsbD N-terminal domain-containing protein</fullName>
    </recommendedName>
</protein>
<keyword evidence="2" id="KW-1133">Transmembrane helix</keyword>
<feature type="region of interest" description="Disordered" evidence="1">
    <location>
        <begin position="33"/>
        <end position="54"/>
    </location>
</feature>
<dbReference type="Pfam" id="PF11412">
    <property type="entry name" value="DsbD_N"/>
    <property type="match status" value="1"/>
</dbReference>